<dbReference type="AlphaFoldDB" id="A0A562RMD5"/>
<evidence type="ECO:0000259" key="3">
    <source>
        <dbReference type="Pfam" id="PF13681"/>
    </source>
</evidence>
<dbReference type="OrthoDB" id="5405962at2"/>
<protein>
    <submittedName>
        <fullName evidence="5">Type IV pilus assembly protein PilX</fullName>
    </submittedName>
</protein>
<organism evidence="5 6">
    <name type="scientific">Pseudoduganella lurida</name>
    <dbReference type="NCBI Taxonomy" id="1036180"/>
    <lineage>
        <taxon>Bacteria</taxon>
        <taxon>Pseudomonadati</taxon>
        <taxon>Pseudomonadota</taxon>
        <taxon>Betaproteobacteria</taxon>
        <taxon>Burkholderiales</taxon>
        <taxon>Oxalobacteraceae</taxon>
        <taxon>Telluria group</taxon>
        <taxon>Pseudoduganella</taxon>
    </lineage>
</organism>
<evidence type="ECO:0000313" key="6">
    <source>
        <dbReference type="Proteomes" id="UP000318431"/>
    </source>
</evidence>
<dbReference type="Proteomes" id="UP000318431">
    <property type="component" value="Unassembled WGS sequence"/>
</dbReference>
<keyword evidence="2" id="KW-0812">Transmembrane</keyword>
<evidence type="ECO:0000256" key="2">
    <source>
        <dbReference type="SAM" id="Phobius"/>
    </source>
</evidence>
<sequence>MARLAGTRGREAGITLIVSLLMLVAVMLLAAAAAGTALMGEKAARAERDRHVALQAAEDALMDAEHDLDTAAAERADLLAAPAFAPGCGTGSALGLCARSAPGDPPPWQTVDLAGASAVPFGHFTGAAMETGSGFAPLRRPQYIVERLPYHRPGEEAGGPPRYFYRVTAIGFGSRAATQVVLQTAYRRPED</sequence>
<reference evidence="5 6" key="1">
    <citation type="journal article" date="2015" name="Stand. Genomic Sci.">
        <title>Genomic Encyclopedia of Bacterial and Archaeal Type Strains, Phase III: the genomes of soil and plant-associated and newly described type strains.</title>
        <authorList>
            <person name="Whitman W.B."/>
            <person name="Woyke T."/>
            <person name="Klenk H.P."/>
            <person name="Zhou Y."/>
            <person name="Lilburn T.G."/>
            <person name="Beck B.J."/>
            <person name="De Vos P."/>
            <person name="Vandamme P."/>
            <person name="Eisen J.A."/>
            <person name="Garrity G."/>
            <person name="Hugenholtz P."/>
            <person name="Kyrpides N.C."/>
        </authorList>
    </citation>
    <scope>NUCLEOTIDE SEQUENCE [LARGE SCALE GENOMIC DNA]</scope>
    <source>
        <strain evidence="5 6">CGMCC 1.10822</strain>
    </source>
</reference>
<keyword evidence="2" id="KW-1133">Transmembrane helix</keyword>
<dbReference type="EMBL" id="VLLB01000001">
    <property type="protein sequence ID" value="TWI70207.1"/>
    <property type="molecule type" value="Genomic_DNA"/>
</dbReference>
<feature type="coiled-coil region" evidence="1">
    <location>
        <begin position="54"/>
        <end position="81"/>
    </location>
</feature>
<evidence type="ECO:0000313" key="5">
    <source>
        <dbReference type="EMBL" id="TWI70207.1"/>
    </source>
</evidence>
<feature type="domain" description="PilX/PilW C-terminal" evidence="3">
    <location>
        <begin position="95"/>
        <end position="188"/>
    </location>
</feature>
<proteinExistence type="predicted"/>
<accession>A0A562RMD5</accession>
<keyword evidence="1" id="KW-0175">Coiled coil</keyword>
<name>A0A562RMD5_9BURK</name>
<feature type="transmembrane region" description="Helical" evidence="2">
    <location>
        <begin position="12"/>
        <end position="40"/>
    </location>
</feature>
<keyword evidence="2" id="KW-0472">Membrane</keyword>
<keyword evidence="6" id="KW-1185">Reference proteome</keyword>
<evidence type="ECO:0000256" key="1">
    <source>
        <dbReference type="SAM" id="Coils"/>
    </source>
</evidence>
<gene>
    <name evidence="5" type="ORF">IP91_01289</name>
</gene>
<comment type="caution">
    <text evidence="5">The sequence shown here is derived from an EMBL/GenBank/DDBJ whole genome shotgun (WGS) entry which is preliminary data.</text>
</comment>
<dbReference type="Pfam" id="PF13681">
    <property type="entry name" value="PilX"/>
    <property type="match status" value="1"/>
</dbReference>
<dbReference type="Pfam" id="PF14341">
    <property type="entry name" value="PilX_N"/>
    <property type="match status" value="1"/>
</dbReference>
<evidence type="ECO:0000259" key="4">
    <source>
        <dbReference type="Pfam" id="PF14341"/>
    </source>
</evidence>
<feature type="domain" description="Type 4 fimbrial biogenesis protein PilX N-terminal" evidence="4">
    <location>
        <begin position="12"/>
        <end position="58"/>
    </location>
</feature>
<dbReference type="InterPro" id="IPR025205">
    <property type="entry name" value="PilX/PilW_C"/>
</dbReference>
<dbReference type="InterPro" id="IPR025746">
    <property type="entry name" value="PilX_N_dom"/>
</dbReference>
<dbReference type="RefSeq" id="WP_145647890.1">
    <property type="nucleotide sequence ID" value="NZ_VLLB01000001.1"/>
</dbReference>